<name>E0E1V3_9FIRM</name>
<proteinExistence type="predicted"/>
<dbReference type="EMBL" id="ADGQ01000024">
    <property type="protein sequence ID" value="EFM65139.1"/>
    <property type="molecule type" value="Genomic_DNA"/>
</dbReference>
<organism evidence="1 2">
    <name type="scientific">Peptostreptococcus stomatis DSM 17678</name>
    <dbReference type="NCBI Taxonomy" id="596315"/>
    <lineage>
        <taxon>Bacteria</taxon>
        <taxon>Bacillati</taxon>
        <taxon>Bacillota</taxon>
        <taxon>Clostridia</taxon>
        <taxon>Peptostreptococcales</taxon>
        <taxon>Peptostreptococcaceae</taxon>
        <taxon>Peptostreptococcus</taxon>
    </lineage>
</organism>
<comment type="caution">
    <text evidence="1">The sequence shown here is derived from an EMBL/GenBank/DDBJ whole genome shotgun (WGS) entry which is preliminary data.</text>
</comment>
<gene>
    <name evidence="1" type="ORF">HMPREF0634_1078</name>
</gene>
<dbReference type="Proteomes" id="UP000003244">
    <property type="component" value="Unassembled WGS sequence"/>
</dbReference>
<dbReference type="STRING" id="596315.HMPREF0634_1078"/>
<sequence>MTSFKGGSNTEALLFSIPIIYEKMDIFLVDFCLKVLCLGKLNYR</sequence>
<reference evidence="1 2" key="1">
    <citation type="submission" date="2010-08" db="EMBL/GenBank/DDBJ databases">
        <authorList>
            <person name="Harkins D.M."/>
            <person name="Madupu R."/>
            <person name="Durkin A.S."/>
            <person name="Torralba M."/>
            <person name="Methe B."/>
            <person name="Sutton G.G."/>
            <person name="Nelson K.E."/>
        </authorList>
    </citation>
    <scope>NUCLEOTIDE SEQUENCE [LARGE SCALE GENOMIC DNA]</scope>
    <source>
        <strain evidence="1 2">DSM 17678</strain>
    </source>
</reference>
<keyword evidence="2" id="KW-1185">Reference proteome</keyword>
<accession>E0E1V3</accession>
<evidence type="ECO:0000313" key="1">
    <source>
        <dbReference type="EMBL" id="EFM65139.1"/>
    </source>
</evidence>
<protein>
    <submittedName>
        <fullName evidence="1">Uncharacterized protein</fullName>
    </submittedName>
</protein>
<evidence type="ECO:0000313" key="2">
    <source>
        <dbReference type="Proteomes" id="UP000003244"/>
    </source>
</evidence>
<dbReference type="AlphaFoldDB" id="E0E1V3"/>